<dbReference type="InterPro" id="IPR001173">
    <property type="entry name" value="Glyco_trans_2-like"/>
</dbReference>
<evidence type="ECO:0000256" key="3">
    <source>
        <dbReference type="SAM" id="Phobius"/>
    </source>
</evidence>
<evidence type="ECO:0000256" key="2">
    <source>
        <dbReference type="SAM" id="MobiDB-lite"/>
    </source>
</evidence>
<dbReference type="SUPFAM" id="SSF53448">
    <property type="entry name" value="Nucleotide-diphospho-sugar transferases"/>
    <property type="match status" value="1"/>
</dbReference>
<dbReference type="PANTHER" id="PTHR11675">
    <property type="entry name" value="N-ACETYLGALACTOSAMINYLTRANSFERASE"/>
    <property type="match status" value="1"/>
</dbReference>
<feature type="domain" description="Glycosyltransferase 2-like" evidence="6">
    <location>
        <begin position="421"/>
        <end position="463"/>
    </location>
</feature>
<dbReference type="Gene3D" id="3.90.550.10">
    <property type="entry name" value="Spore Coat Polysaccharide Biosynthesis Protein SpsA, Chain A"/>
    <property type="match status" value="1"/>
</dbReference>
<keyword evidence="3" id="KW-1133">Transmembrane helix</keyword>
<dbReference type="InterPro" id="IPR009003">
    <property type="entry name" value="Peptidase_S1_PA"/>
</dbReference>
<protein>
    <submittedName>
        <fullName evidence="7">CG10000</fullName>
    </submittedName>
</protein>
<dbReference type="GO" id="GO:0004653">
    <property type="term" value="F:polypeptide N-acetylgalactosaminyltransferase activity"/>
    <property type="evidence" value="ECO:0007669"/>
    <property type="project" value="TreeGrafter"/>
</dbReference>
<gene>
    <name evidence="7" type="ORF">Dbus_chr3Rg1969</name>
</gene>
<evidence type="ECO:0000259" key="5">
    <source>
        <dbReference type="Pfam" id="PF00089"/>
    </source>
</evidence>
<dbReference type="STRING" id="30019.A0A0M3QY93"/>
<sequence>MLVTASLGLELLLLALVSSYVASQDEMASNVAEGNAMPLYNGMDEQGMEDRDQATKSGKKTHKLRYQHGDYRPHFGYVRGHYGFDHKARHSSKYLLNNTLGDEKTEGGTPLTNYVVRVQQKSKTFCSGLIVSQQEVLSVGNCYDNTELPELRVKLFDNSKHNISSMSVADDYTYGQMAETLVLLRLAEPLSEMFKKQPPICRWRLPVREEVVTWNWASKGMQIKKKEVKQMSLAECKQTIDDPDGKVLDKGTSCVVNTKTTDKCLETFGLPFVWNGHFCGMNIMGHNCPHAVNADVYIKLLRIKVYIKEKLQQRQLRYCLLAVVSFLALQFLLVLLLMHYGLFEDTLTKRLTLNHEQLSLDLELGWRDFVALTPKRTKDLYQYNQNLSDKYGPLRALPTVQHDSCNKRTYTLPHASRARISVIISYYNEARSVLLRTLVSLIKRTPEDYLHELVVIDDYSDDGK</sequence>
<evidence type="ECO:0000259" key="6">
    <source>
        <dbReference type="Pfam" id="PF00535"/>
    </source>
</evidence>
<proteinExistence type="predicted"/>
<dbReference type="GO" id="GO:0004252">
    <property type="term" value="F:serine-type endopeptidase activity"/>
    <property type="evidence" value="ECO:0007669"/>
    <property type="project" value="InterPro"/>
</dbReference>
<dbReference type="InterPro" id="IPR043504">
    <property type="entry name" value="Peptidase_S1_PA_chymotrypsin"/>
</dbReference>
<name>A0A0M3QY93_DROBS</name>
<dbReference type="InterPro" id="IPR001254">
    <property type="entry name" value="Trypsin_dom"/>
</dbReference>
<dbReference type="Pfam" id="PF00535">
    <property type="entry name" value="Glycos_transf_2"/>
    <property type="match status" value="1"/>
</dbReference>
<feature type="signal peptide" evidence="4">
    <location>
        <begin position="1"/>
        <end position="23"/>
    </location>
</feature>
<dbReference type="AlphaFoldDB" id="A0A0M3QY93"/>
<feature type="transmembrane region" description="Helical" evidence="3">
    <location>
        <begin position="320"/>
        <end position="343"/>
    </location>
</feature>
<evidence type="ECO:0000256" key="4">
    <source>
        <dbReference type="SAM" id="SignalP"/>
    </source>
</evidence>
<dbReference type="Pfam" id="PF00089">
    <property type="entry name" value="Trypsin"/>
    <property type="match status" value="1"/>
</dbReference>
<dbReference type="OrthoDB" id="429263at2759"/>
<evidence type="ECO:0000313" key="7">
    <source>
        <dbReference type="EMBL" id="ALC47219.1"/>
    </source>
</evidence>
<evidence type="ECO:0000313" key="8">
    <source>
        <dbReference type="Proteomes" id="UP000494163"/>
    </source>
</evidence>
<accession>A0A0M3QY93</accession>
<dbReference type="EMBL" id="CP012526">
    <property type="protein sequence ID" value="ALC47219.1"/>
    <property type="molecule type" value="Genomic_DNA"/>
</dbReference>
<keyword evidence="4" id="KW-0732">Signal</keyword>
<dbReference type="Gene3D" id="2.40.10.10">
    <property type="entry name" value="Trypsin-like serine proteases"/>
    <property type="match status" value="1"/>
</dbReference>
<feature type="domain" description="Peptidase S1" evidence="5">
    <location>
        <begin position="113"/>
        <end position="301"/>
    </location>
</feature>
<feature type="chain" id="PRO_5005788136" evidence="4">
    <location>
        <begin position="24"/>
        <end position="464"/>
    </location>
</feature>
<dbReference type="GO" id="GO:0006508">
    <property type="term" value="P:proteolysis"/>
    <property type="evidence" value="ECO:0007669"/>
    <property type="project" value="InterPro"/>
</dbReference>
<dbReference type="PANTHER" id="PTHR11675:SF128">
    <property type="entry name" value="POLYPEPTIDE N-ACETYLGALACTOSAMINYLTRANSFERASE 13-RELATED"/>
    <property type="match status" value="1"/>
</dbReference>
<organism evidence="7 8">
    <name type="scientific">Drosophila busckii</name>
    <name type="common">Fruit fly</name>
    <dbReference type="NCBI Taxonomy" id="30019"/>
    <lineage>
        <taxon>Eukaryota</taxon>
        <taxon>Metazoa</taxon>
        <taxon>Ecdysozoa</taxon>
        <taxon>Arthropoda</taxon>
        <taxon>Hexapoda</taxon>
        <taxon>Insecta</taxon>
        <taxon>Pterygota</taxon>
        <taxon>Neoptera</taxon>
        <taxon>Endopterygota</taxon>
        <taxon>Diptera</taxon>
        <taxon>Brachycera</taxon>
        <taxon>Muscomorpha</taxon>
        <taxon>Ephydroidea</taxon>
        <taxon>Drosophilidae</taxon>
        <taxon>Drosophila</taxon>
    </lineage>
</organism>
<dbReference type="GO" id="GO:0006493">
    <property type="term" value="P:protein O-linked glycosylation"/>
    <property type="evidence" value="ECO:0007669"/>
    <property type="project" value="TreeGrafter"/>
</dbReference>
<reference evidence="7 8" key="1">
    <citation type="submission" date="2015-08" db="EMBL/GenBank/DDBJ databases">
        <title>Ancestral chromatin configuration constrains chromatin evolution on differentiating sex chromosomes in Drosophila.</title>
        <authorList>
            <person name="Zhou Q."/>
            <person name="Bachtrog D."/>
        </authorList>
    </citation>
    <scope>NUCLEOTIDE SEQUENCE [LARGE SCALE GENOMIC DNA]</scope>
    <source>
        <tissue evidence="7">Whole larvae</tissue>
    </source>
</reference>
<keyword evidence="3" id="KW-0812">Transmembrane</keyword>
<dbReference type="InterPro" id="IPR029044">
    <property type="entry name" value="Nucleotide-diphossugar_trans"/>
</dbReference>
<keyword evidence="3" id="KW-0472">Membrane</keyword>
<dbReference type="Proteomes" id="UP000494163">
    <property type="component" value="Chromosome 3R"/>
</dbReference>
<dbReference type="SUPFAM" id="SSF50494">
    <property type="entry name" value="Trypsin-like serine proteases"/>
    <property type="match status" value="1"/>
</dbReference>
<dbReference type="GO" id="GO:0005794">
    <property type="term" value="C:Golgi apparatus"/>
    <property type="evidence" value="ECO:0007669"/>
    <property type="project" value="TreeGrafter"/>
</dbReference>
<keyword evidence="1" id="KW-1015">Disulfide bond</keyword>
<feature type="region of interest" description="Disordered" evidence="2">
    <location>
        <begin position="40"/>
        <end position="61"/>
    </location>
</feature>
<evidence type="ECO:0000256" key="1">
    <source>
        <dbReference type="ARBA" id="ARBA00023157"/>
    </source>
</evidence>
<keyword evidence="8" id="KW-1185">Reference proteome</keyword>